<comment type="caution">
    <text evidence="2">The sequence shown here is derived from an EMBL/GenBank/DDBJ whole genome shotgun (WGS) entry which is preliminary data.</text>
</comment>
<evidence type="ECO:0000256" key="1">
    <source>
        <dbReference type="SAM" id="Phobius"/>
    </source>
</evidence>
<organism evidence="2 3">
    <name type="scientific">Mycena venus</name>
    <dbReference type="NCBI Taxonomy" id="2733690"/>
    <lineage>
        <taxon>Eukaryota</taxon>
        <taxon>Fungi</taxon>
        <taxon>Dikarya</taxon>
        <taxon>Basidiomycota</taxon>
        <taxon>Agaricomycotina</taxon>
        <taxon>Agaricomycetes</taxon>
        <taxon>Agaricomycetidae</taxon>
        <taxon>Agaricales</taxon>
        <taxon>Marasmiineae</taxon>
        <taxon>Mycenaceae</taxon>
        <taxon>Mycena</taxon>
    </lineage>
</organism>
<dbReference type="AlphaFoldDB" id="A0A8H7DAQ5"/>
<keyword evidence="1" id="KW-0472">Membrane</keyword>
<accession>A0A8H7DAQ5</accession>
<dbReference type="Proteomes" id="UP000620124">
    <property type="component" value="Unassembled WGS sequence"/>
</dbReference>
<dbReference type="EMBL" id="JACAZI010000003">
    <property type="protein sequence ID" value="KAF7365832.1"/>
    <property type="molecule type" value="Genomic_DNA"/>
</dbReference>
<sequence>MITGQRQGKMYKVHTNDPSFDHQHRNRFHITHYHNYIYSAIMVWVSNLASVSLLVSVTNISGGVSSNFTIYPKQNETPSLNLWTRNGPETMTVIWDGGKTISYTVQKADRVLVWDGAYGIESNVITTTV</sequence>
<keyword evidence="1" id="KW-1133">Transmembrane helix</keyword>
<keyword evidence="3" id="KW-1185">Reference proteome</keyword>
<name>A0A8H7DAQ5_9AGAR</name>
<proteinExistence type="predicted"/>
<protein>
    <submittedName>
        <fullName evidence="2">Uncharacterized protein</fullName>
    </submittedName>
</protein>
<evidence type="ECO:0000313" key="3">
    <source>
        <dbReference type="Proteomes" id="UP000620124"/>
    </source>
</evidence>
<gene>
    <name evidence="2" type="ORF">MVEN_00457300</name>
</gene>
<keyword evidence="1" id="KW-0812">Transmembrane</keyword>
<reference evidence="2" key="1">
    <citation type="submission" date="2020-05" db="EMBL/GenBank/DDBJ databases">
        <title>Mycena genomes resolve the evolution of fungal bioluminescence.</title>
        <authorList>
            <person name="Tsai I.J."/>
        </authorList>
    </citation>
    <scope>NUCLEOTIDE SEQUENCE</scope>
    <source>
        <strain evidence="2">CCC161011</strain>
    </source>
</reference>
<evidence type="ECO:0000313" key="2">
    <source>
        <dbReference type="EMBL" id="KAF7365832.1"/>
    </source>
</evidence>
<feature type="transmembrane region" description="Helical" evidence="1">
    <location>
        <begin position="35"/>
        <end position="57"/>
    </location>
</feature>
<dbReference type="OrthoDB" id="2944324at2759"/>